<accession>A0AA35ZSU3</accession>
<protein>
    <submittedName>
        <fullName evidence="2">Uncharacterized protein</fullName>
    </submittedName>
</protein>
<organism evidence="2 3">
    <name type="scientific">Lactuca saligna</name>
    <name type="common">Willowleaf lettuce</name>
    <dbReference type="NCBI Taxonomy" id="75948"/>
    <lineage>
        <taxon>Eukaryota</taxon>
        <taxon>Viridiplantae</taxon>
        <taxon>Streptophyta</taxon>
        <taxon>Embryophyta</taxon>
        <taxon>Tracheophyta</taxon>
        <taxon>Spermatophyta</taxon>
        <taxon>Magnoliopsida</taxon>
        <taxon>eudicotyledons</taxon>
        <taxon>Gunneridae</taxon>
        <taxon>Pentapetalae</taxon>
        <taxon>asterids</taxon>
        <taxon>campanulids</taxon>
        <taxon>Asterales</taxon>
        <taxon>Asteraceae</taxon>
        <taxon>Cichorioideae</taxon>
        <taxon>Cichorieae</taxon>
        <taxon>Lactucinae</taxon>
        <taxon>Lactuca</taxon>
    </lineage>
</organism>
<feature type="chain" id="PRO_5041205301" evidence="1">
    <location>
        <begin position="23"/>
        <end position="167"/>
    </location>
</feature>
<reference evidence="2" key="1">
    <citation type="submission" date="2023-04" db="EMBL/GenBank/DDBJ databases">
        <authorList>
            <person name="Vijverberg K."/>
            <person name="Xiong W."/>
            <person name="Schranz E."/>
        </authorList>
    </citation>
    <scope>NUCLEOTIDE SEQUENCE</scope>
</reference>
<proteinExistence type="predicted"/>
<feature type="signal peptide" evidence="1">
    <location>
        <begin position="1"/>
        <end position="22"/>
    </location>
</feature>
<sequence>MIFKVKTLFSILFIIILEASMAGSLETTSFVDQSTSIVILNIKPSQNLILDMESSRYHEILRTSINKAHFCKILGLASFEGLVDLESASNNALIEMFHQIGYIRDISLLSKSRKPFLPPVWNRLFTFLFKSFSECVAGFDNASKLFYTIIYSLYHDINLDYGSILWT</sequence>
<gene>
    <name evidence="2" type="ORF">LSALG_LOCUS36428</name>
</gene>
<evidence type="ECO:0000313" key="2">
    <source>
        <dbReference type="EMBL" id="CAI9297631.1"/>
    </source>
</evidence>
<keyword evidence="1" id="KW-0732">Signal</keyword>
<evidence type="ECO:0000313" key="3">
    <source>
        <dbReference type="Proteomes" id="UP001177003"/>
    </source>
</evidence>
<evidence type="ECO:0000256" key="1">
    <source>
        <dbReference type="SAM" id="SignalP"/>
    </source>
</evidence>
<dbReference type="Proteomes" id="UP001177003">
    <property type="component" value="Chromosome 8"/>
</dbReference>
<keyword evidence="3" id="KW-1185">Reference proteome</keyword>
<dbReference type="AlphaFoldDB" id="A0AA35ZSU3"/>
<name>A0AA35ZSU3_LACSI</name>
<dbReference type="EMBL" id="OX465084">
    <property type="protein sequence ID" value="CAI9297631.1"/>
    <property type="molecule type" value="Genomic_DNA"/>
</dbReference>